<dbReference type="AlphaFoldDB" id="A0A8X6IQT6"/>
<dbReference type="Proteomes" id="UP000887013">
    <property type="component" value="Unassembled WGS sequence"/>
</dbReference>
<gene>
    <name evidence="1" type="ORF">NPIL_535671</name>
</gene>
<reference evidence="1" key="1">
    <citation type="submission" date="2020-08" db="EMBL/GenBank/DDBJ databases">
        <title>Multicomponent nature underlies the extraordinary mechanical properties of spider dragline silk.</title>
        <authorList>
            <person name="Kono N."/>
            <person name="Nakamura H."/>
            <person name="Mori M."/>
            <person name="Yoshida Y."/>
            <person name="Ohtoshi R."/>
            <person name="Malay A.D."/>
            <person name="Moran D.A.P."/>
            <person name="Tomita M."/>
            <person name="Numata K."/>
            <person name="Arakawa K."/>
        </authorList>
    </citation>
    <scope>NUCLEOTIDE SEQUENCE</scope>
</reference>
<evidence type="ECO:0000313" key="1">
    <source>
        <dbReference type="EMBL" id="GFS56340.1"/>
    </source>
</evidence>
<accession>A0A8X6IQT6</accession>
<protein>
    <submittedName>
        <fullName evidence="1">Uncharacterized protein</fullName>
    </submittedName>
</protein>
<proteinExistence type="predicted"/>
<dbReference type="EMBL" id="BMAW01092690">
    <property type="protein sequence ID" value="GFS56340.1"/>
    <property type="molecule type" value="Genomic_DNA"/>
</dbReference>
<evidence type="ECO:0000313" key="2">
    <source>
        <dbReference type="Proteomes" id="UP000887013"/>
    </source>
</evidence>
<organism evidence="1 2">
    <name type="scientific">Nephila pilipes</name>
    <name type="common">Giant wood spider</name>
    <name type="synonym">Nephila maculata</name>
    <dbReference type="NCBI Taxonomy" id="299642"/>
    <lineage>
        <taxon>Eukaryota</taxon>
        <taxon>Metazoa</taxon>
        <taxon>Ecdysozoa</taxon>
        <taxon>Arthropoda</taxon>
        <taxon>Chelicerata</taxon>
        <taxon>Arachnida</taxon>
        <taxon>Araneae</taxon>
        <taxon>Araneomorphae</taxon>
        <taxon>Entelegynae</taxon>
        <taxon>Araneoidea</taxon>
        <taxon>Nephilidae</taxon>
        <taxon>Nephila</taxon>
    </lineage>
</organism>
<keyword evidence="2" id="KW-1185">Reference proteome</keyword>
<name>A0A8X6IQT6_NEPPI</name>
<comment type="caution">
    <text evidence="1">The sequence shown here is derived from an EMBL/GenBank/DDBJ whole genome shotgun (WGS) entry which is preliminary data.</text>
</comment>
<sequence>MTHTYTSKFYLNLRQAVEQTIQWKRTFESTRHCLLCVIIQRATRSTVDYKCLPLQLTVMESWLDVQPLRIPRPKLLSAGVESGNEIRTMSSDDIIKSNNFEVKCESVRKKIPVATK</sequence>